<feature type="domain" description="EGF-like" evidence="2">
    <location>
        <begin position="446"/>
        <end position="490"/>
    </location>
</feature>
<feature type="domain" description="EGF-like" evidence="2">
    <location>
        <begin position="1561"/>
        <end position="1598"/>
    </location>
</feature>
<keyword evidence="1" id="KW-0245">EGF-like domain</keyword>
<dbReference type="InterPro" id="IPR006212">
    <property type="entry name" value="Furin_repeat"/>
</dbReference>
<dbReference type="OrthoDB" id="10252017at2759"/>
<dbReference type="PANTHER" id="PTHR24043:SF8">
    <property type="entry name" value="EGF-LIKE DOMAIN-CONTAINING PROTEIN"/>
    <property type="match status" value="1"/>
</dbReference>
<dbReference type="SMART" id="SM00181">
    <property type="entry name" value="EGF"/>
    <property type="match status" value="18"/>
</dbReference>
<dbReference type="Gene3D" id="2.170.300.10">
    <property type="entry name" value="Tie2 ligand-binding domain superfamily"/>
    <property type="match status" value="6"/>
</dbReference>
<sequence>MLLFLFFPFSVLGQLKDPTNRAEYVLFLQKEYDAAERWNYPYIAASKVEKGIHENIPNILRDKNIGTCRTPGQTDCIAAGQYFLTNGSIYMWVSHYTFDYPSNVDARTAFKATNVYLLNTQTNNRTDCNATYVEYYHNTVSFTCYNVDERRDKVSLCIEYPAFTSVCEMEVYACPYGATGRYCNEKCECARWNLDAKDYKRYNEKNALPLLKNPEWETMNCDKFGRCKYFCTDAASNKKYLSDYQDFNSLVTWYKTYQGPRPGGPFRTCKGKGFLTTPRDEVLAAKFQIIEPDRYVIMDYNFYSPDAYLMTHKFLSPMVSLINVQYVTSDFDYFGVKDVSKYALETSYSLTYKVGLEDNKFIQLEFKFSKARVIGQIFAKFLNATLYGFLDIYLDGKLCIAWTGFAFRNETEVVFREELCKKRVQNLTVIVISGYNTYLTNLYALECKDGYFGNDCQKKCNCNGTNEICDKETGECESGCAKGFSGLDCLSRCPAVCLDDLCDWQSGQCTTGCKNNMKPPFCNSTVCAQGTYGDFCLNCGQCLNATSQQTCNETTGECEKGCKEGFEGTTCTKMCDDYCSDTCKNCLGGVHNCDLPHGVCSQGCVNGLWLPPECRKKNSILCPEGTYGVNCTRECGRCLERPGSPTAGCDAENGSCANANACEAGWTGVRCHKACSPGTYGSACLGVCGTCSNGSTCSSVSGHCPAGCPKLRSGTACQTPCPTCASQSCTGCQGSFSQCLLPAGTCLAGCAAGWLGAECRYKCPAGTHGANCTRDCGHCLHNGTHEQTTCDADTGNVHKHMCVRTAGLAKSATSSALQEHLEPGARAMWELCKGGQMCSAADGTCAQGCAARYTGRTAERGAHHARAPLAFTAKDRTASVCCRKERVRRLPAGWFGGECRLPCPPGTYGVNCSRECGRCLETPGSPTAGCDAENGSCANANACEAGWTGVRCHKACSPGTYGSACLGVCGTCSNGSTCSSVSGHCPAGCPKLRSGTACQTPCPTCASQSCTGCQGSFSQCLLPAGTCLAGCAAGWLGAECRYKCPAGTHGANCTRDCGHCLHNGTHEQTTCDADTGECPQAHVCQDGWTGKKCDKQCAAGTFGARCAGLCGSCAKGGQMCSAADGTCAQGCAARYTGKDCRTGCASCTGASCIHCKGSHGQCLLPQGTCQEGCLPGWFGGECRLPCPPGTYGVNCSRECGRCLETPGSPTAGCDAENGSCANANACEAGWTGVRCHKACSPGTYGSACLGVCGTCSNGSTCSSVSGHCPAGCPKLRSGTACQTPCPTCASQSCTGCQGSFSQCLLPAGTCLAGCAAGWLGAECRYKCPAGTHGANCTRDCGHCLHNGTHEQTTCDADTGECPQAHVCQDGWTGKKCDKQCAAGTFGSRCNLTCGYCLGGNGSCNNFDGSCTYGCISGYAGLKCLNENKFKITDSCAKCIGSVRNCLLPSGTCIDGCENHWYGDDCRQTNVTCMFCKGGLSRCDRLNLKCMDGCLPGWMNDICSVPCSEGTFGPNCNETCSPNCYYAFKCRRTNGNCKYGCAAGFQGLHCNSTCDPGFYGSECINRCGFCGNRSICHHVSGFCPTGVGCLAGYLGAKCKTLCPVGTFGDNCSVACGSCDGQCNWEDGACQFGCLPGWKGKQCNNSCDAGSFGRDCSEKCGYCNNMSLCDPLDGFCPKVYPRFCATLLQRAM</sequence>
<dbReference type="GO" id="GO:0005044">
    <property type="term" value="F:scavenger receptor activity"/>
    <property type="evidence" value="ECO:0007669"/>
    <property type="project" value="InterPro"/>
</dbReference>
<dbReference type="STRING" id="400727.A0A2T7NQT9"/>
<feature type="domain" description="EGF-like" evidence="2">
    <location>
        <begin position="1004"/>
        <end position="1041"/>
    </location>
</feature>
<gene>
    <name evidence="3" type="ORF">C0Q70_16811</name>
</gene>
<feature type="domain" description="EGF-like" evidence="2">
    <location>
        <begin position="911"/>
        <end position="953"/>
    </location>
</feature>
<dbReference type="Proteomes" id="UP000245119">
    <property type="component" value="Linkage Group LG10"/>
</dbReference>
<organism evidence="3 4">
    <name type="scientific">Pomacea canaliculata</name>
    <name type="common">Golden apple snail</name>
    <dbReference type="NCBI Taxonomy" id="400727"/>
    <lineage>
        <taxon>Eukaryota</taxon>
        <taxon>Metazoa</taxon>
        <taxon>Spiralia</taxon>
        <taxon>Lophotrochozoa</taxon>
        <taxon>Mollusca</taxon>
        <taxon>Gastropoda</taxon>
        <taxon>Caenogastropoda</taxon>
        <taxon>Architaenioglossa</taxon>
        <taxon>Ampullarioidea</taxon>
        <taxon>Ampullariidae</taxon>
        <taxon>Pomacea</taxon>
    </lineage>
</organism>
<comment type="caution">
    <text evidence="3">The sequence shown here is derived from an EMBL/GenBank/DDBJ whole genome shotgun (WGS) entry which is preliminary data.</text>
</comment>
<feature type="domain" description="EGF-like" evidence="2">
    <location>
        <begin position="1194"/>
        <end position="1236"/>
    </location>
</feature>
<dbReference type="PANTHER" id="PTHR24043">
    <property type="entry name" value="SCAVENGER RECEPTOR CLASS F"/>
    <property type="match status" value="1"/>
</dbReference>
<evidence type="ECO:0000256" key="1">
    <source>
        <dbReference type="ARBA" id="ARBA00022536"/>
    </source>
</evidence>
<feature type="domain" description="EGF-like" evidence="2">
    <location>
        <begin position="1105"/>
        <end position="1141"/>
    </location>
</feature>
<feature type="domain" description="EGF-like" evidence="2">
    <location>
        <begin position="1052"/>
        <end position="1094"/>
    </location>
</feature>
<name>A0A2T7NQT9_POMCA</name>
<feature type="domain" description="EGF-like" evidence="2">
    <location>
        <begin position="964"/>
        <end position="999"/>
    </location>
</feature>
<evidence type="ECO:0000313" key="4">
    <source>
        <dbReference type="Proteomes" id="UP000245119"/>
    </source>
</evidence>
<feature type="domain" description="EGF-like" evidence="2">
    <location>
        <begin position="731"/>
        <end position="773"/>
    </location>
</feature>
<reference evidence="3 4" key="1">
    <citation type="submission" date="2018-04" db="EMBL/GenBank/DDBJ databases">
        <title>The genome of golden apple snail Pomacea canaliculata provides insight into stress tolerance and invasive adaptation.</title>
        <authorList>
            <person name="Liu C."/>
            <person name="Liu B."/>
            <person name="Ren Y."/>
            <person name="Zhang Y."/>
            <person name="Wang H."/>
            <person name="Li S."/>
            <person name="Jiang F."/>
            <person name="Yin L."/>
            <person name="Zhang G."/>
            <person name="Qian W."/>
            <person name="Fan W."/>
        </authorList>
    </citation>
    <scope>NUCLEOTIDE SEQUENCE [LARGE SCALE GENOMIC DNA]</scope>
    <source>
        <strain evidence="3">SZHN2017</strain>
        <tissue evidence="3">Muscle</tissue>
    </source>
</reference>
<protein>
    <recommendedName>
        <fullName evidence="2">EGF-like domain-containing protein</fullName>
    </recommendedName>
</protein>
<feature type="domain" description="EGF-like" evidence="2">
    <location>
        <begin position="1609"/>
        <end position="1642"/>
    </location>
</feature>
<feature type="domain" description="EGF-like" evidence="2">
    <location>
        <begin position="1146"/>
        <end position="1183"/>
    </location>
</feature>
<feature type="domain" description="EGF-like" evidence="2">
    <location>
        <begin position="1464"/>
        <end position="1503"/>
    </location>
</feature>
<feature type="domain" description="EGF-like" evidence="2">
    <location>
        <begin position="1287"/>
        <end position="1324"/>
    </location>
</feature>
<feature type="domain" description="EGF-like" evidence="2">
    <location>
        <begin position="1388"/>
        <end position="1424"/>
    </location>
</feature>
<evidence type="ECO:0000313" key="3">
    <source>
        <dbReference type="EMBL" id="PVD23539.1"/>
    </source>
</evidence>
<feature type="domain" description="EGF-like" evidence="2">
    <location>
        <begin position="1247"/>
        <end position="1282"/>
    </location>
</feature>
<proteinExistence type="predicted"/>
<dbReference type="InterPro" id="IPR000742">
    <property type="entry name" value="EGF"/>
</dbReference>
<feature type="domain" description="EGF-like" evidence="2">
    <location>
        <begin position="535"/>
        <end position="572"/>
    </location>
</feature>
<dbReference type="EMBL" id="PZQS01000010">
    <property type="protein sequence ID" value="PVD23539.1"/>
    <property type="molecule type" value="Genomic_DNA"/>
</dbReference>
<keyword evidence="4" id="KW-1185">Reference proteome</keyword>
<evidence type="ECO:0000259" key="2">
    <source>
        <dbReference type="SMART" id="SM00181"/>
    </source>
</evidence>
<dbReference type="SMART" id="SM00261">
    <property type="entry name" value="FU"/>
    <property type="match status" value="7"/>
</dbReference>
<feature type="domain" description="EGF-like" evidence="2">
    <location>
        <begin position="683"/>
        <end position="718"/>
    </location>
</feature>
<accession>A0A2T7NQT9</accession>
<feature type="domain" description="EGF-like" evidence="2">
    <location>
        <begin position="1335"/>
        <end position="1377"/>
    </location>
</feature>
<dbReference type="InterPro" id="IPR042635">
    <property type="entry name" value="MEGF10/SREC1/2-like"/>
</dbReference>